<protein>
    <recommendedName>
        <fullName evidence="4">Protein arginine N-methyltransferase</fullName>
    </recommendedName>
</protein>
<sequence length="770" mass="85996">MATVAGHLSLDDIASADADRDPNFETPILRLLSDSKTKGYDTVCIPLTNEKWRVRWKKMCLSPEDEAEKDESAERISEAWRSNPVFLREEINVTRLDEAENTIVMLSDWLELDSPDEWVRCDAETALMQELAYASYLNVSVAILPPPRNRTHVPSYARAIHACLDKIPFMHFSVRVPVYDPAVFQLVSPTPRPASPSPSIGASSVASGFSASSSKSTGFPHTTEEEFNTTWEMWDVIRTICESNPRLSLTLDLTPPLPLTAGVLDKWFAEPTKQIFLPASTFIANAKSYPVLPKGTQSFIREIMKLQPTVILSGTNTGQHIRGGERAYSQYIKHLEKTSPAVQAMKKLGTVENFSIGYHDYLQAPLQPLADNLQSTTYQTFEMDPVKYANYEEATFRALLEWPKTDDRILLCVAGAGRGPLVARALKAISRANQKAFIHVVEKNPNAFVTLQERQKTEWGDQVQLHFGDMRTLGLPEKVDILITELLGSFGDNELSPECLDGAVRFLKPHGISIPSSYTAHIAPLSSTKLFNEVRGHEDLKKSETPYVVMFNAVNILSGEGGDGNTGPRIQECWEFAHPVKGVVLNERGLPVTNSHNSRFADLNFHIPHAGVLHGLAGYFEAVLYKNIGLSIHPQRKDYISKDSISWFPIYFPLRDPLYLPGNSELHVSVWRLTDQQRVWYEWYAEAFLPVMMPVMDWAVDRAPASLSAISTPQLITPSPTIDALDVPPVVNKTEIPRAPNESSRTETRLVKVGQTALHNPGGRSSWIKL</sequence>
<dbReference type="InterPro" id="IPR035248">
    <property type="entry name" value="PRMT5_C"/>
</dbReference>
<feature type="domain" description="PRMT5 TIM barrel" evidence="9">
    <location>
        <begin position="39"/>
        <end position="337"/>
    </location>
</feature>
<feature type="site" description="Critical for specifying symmetric addition of methyl groups" evidence="7">
    <location>
        <position position="381"/>
    </location>
</feature>
<dbReference type="AlphaFoldDB" id="A0A9P6HPP0"/>
<reference evidence="11" key="1">
    <citation type="journal article" date="2020" name="Nat. Commun.">
        <title>Large-scale genome sequencing of mycorrhizal fungi provides insights into the early evolution of symbiotic traits.</title>
        <authorList>
            <person name="Miyauchi S."/>
            <person name="Kiss E."/>
            <person name="Kuo A."/>
            <person name="Drula E."/>
            <person name="Kohler A."/>
            <person name="Sanchez-Garcia M."/>
            <person name="Morin E."/>
            <person name="Andreopoulos B."/>
            <person name="Barry K.W."/>
            <person name="Bonito G."/>
            <person name="Buee M."/>
            <person name="Carver A."/>
            <person name="Chen C."/>
            <person name="Cichocki N."/>
            <person name="Clum A."/>
            <person name="Culley D."/>
            <person name="Crous P.W."/>
            <person name="Fauchery L."/>
            <person name="Girlanda M."/>
            <person name="Hayes R.D."/>
            <person name="Keri Z."/>
            <person name="LaButti K."/>
            <person name="Lipzen A."/>
            <person name="Lombard V."/>
            <person name="Magnuson J."/>
            <person name="Maillard F."/>
            <person name="Murat C."/>
            <person name="Nolan M."/>
            <person name="Ohm R.A."/>
            <person name="Pangilinan J."/>
            <person name="Pereira M.F."/>
            <person name="Perotto S."/>
            <person name="Peter M."/>
            <person name="Pfister S."/>
            <person name="Riley R."/>
            <person name="Sitrit Y."/>
            <person name="Stielow J.B."/>
            <person name="Szollosi G."/>
            <person name="Zifcakova L."/>
            <person name="Stursova M."/>
            <person name="Spatafora J.W."/>
            <person name="Tedersoo L."/>
            <person name="Vaario L.M."/>
            <person name="Yamada A."/>
            <person name="Yan M."/>
            <person name="Wang P."/>
            <person name="Xu J."/>
            <person name="Bruns T."/>
            <person name="Baldrian P."/>
            <person name="Vilgalys R."/>
            <person name="Dunand C."/>
            <person name="Henrissat B."/>
            <person name="Grigoriev I.V."/>
            <person name="Hibbett D."/>
            <person name="Nagy L.G."/>
            <person name="Martin F.M."/>
        </authorList>
    </citation>
    <scope>NUCLEOTIDE SEQUENCE</scope>
    <source>
        <strain evidence="11">UH-Tt-Lm1</strain>
    </source>
</reference>
<dbReference type="InterPro" id="IPR035075">
    <property type="entry name" value="PRMT5"/>
</dbReference>
<accession>A0A9P6HPP0</accession>
<dbReference type="InterPro" id="IPR029063">
    <property type="entry name" value="SAM-dependent_MTases_sf"/>
</dbReference>
<feature type="active site" description="Proton donor/acceptor" evidence="5">
    <location>
        <position position="494"/>
    </location>
</feature>
<evidence type="ECO:0000313" key="12">
    <source>
        <dbReference type="Proteomes" id="UP000736335"/>
    </source>
</evidence>
<feature type="binding site" evidence="6">
    <location>
        <begin position="469"/>
        <end position="470"/>
    </location>
    <ligand>
        <name>S-adenosyl-L-methionine</name>
        <dbReference type="ChEBI" id="CHEBI:59789"/>
    </ligand>
</feature>
<dbReference type="PANTHER" id="PTHR10738:SF0">
    <property type="entry name" value="PROTEIN ARGININE N-METHYLTRANSFERASE 5"/>
    <property type="match status" value="1"/>
</dbReference>
<evidence type="ECO:0000313" key="11">
    <source>
        <dbReference type="EMBL" id="KAF9791021.1"/>
    </source>
</evidence>
<dbReference type="Pfam" id="PF17286">
    <property type="entry name" value="PRMT5_C"/>
    <property type="match status" value="1"/>
</dbReference>
<evidence type="ECO:0000256" key="4">
    <source>
        <dbReference type="PIRNR" id="PIRNR015894"/>
    </source>
</evidence>
<keyword evidence="1 4" id="KW-0489">Methyltransferase</keyword>
<evidence type="ECO:0000259" key="9">
    <source>
        <dbReference type="Pfam" id="PF17285"/>
    </source>
</evidence>
<dbReference type="GO" id="GO:0032259">
    <property type="term" value="P:methylation"/>
    <property type="evidence" value="ECO:0007669"/>
    <property type="project" value="UniProtKB-KW"/>
</dbReference>
<feature type="binding site" evidence="6">
    <location>
        <position position="442"/>
    </location>
    <ligand>
        <name>S-adenosyl-L-methionine</name>
        <dbReference type="ChEBI" id="CHEBI:59789"/>
    </ligand>
</feature>
<dbReference type="PIRSF" id="PIRSF015894">
    <property type="entry name" value="Skb1_MeTrfase"/>
    <property type="match status" value="1"/>
</dbReference>
<dbReference type="GO" id="GO:0016274">
    <property type="term" value="F:protein-arginine N-methyltransferase activity"/>
    <property type="evidence" value="ECO:0007669"/>
    <property type="project" value="InterPro"/>
</dbReference>
<dbReference type="PANTHER" id="PTHR10738">
    <property type="entry name" value="PROTEIN ARGININE N-METHYLTRANSFERASE 5"/>
    <property type="match status" value="1"/>
</dbReference>
<dbReference type="SUPFAM" id="SSF53335">
    <property type="entry name" value="S-adenosyl-L-methionine-dependent methyltransferases"/>
    <property type="match status" value="1"/>
</dbReference>
<keyword evidence="2 4" id="KW-0808">Transferase</keyword>
<dbReference type="Gene3D" id="2.70.160.11">
    <property type="entry name" value="Hnrnp arginine n-methyltransferase1"/>
    <property type="match status" value="1"/>
</dbReference>
<dbReference type="GO" id="GO:0005634">
    <property type="term" value="C:nucleus"/>
    <property type="evidence" value="ECO:0007669"/>
    <property type="project" value="TreeGrafter"/>
</dbReference>
<dbReference type="InterPro" id="IPR007857">
    <property type="entry name" value="Arg_MeTrfase_PRMT5"/>
</dbReference>
<dbReference type="Gene3D" id="3.20.20.150">
    <property type="entry name" value="Divalent-metal-dependent TIM barrel enzymes"/>
    <property type="match status" value="1"/>
</dbReference>
<dbReference type="GO" id="GO:0005829">
    <property type="term" value="C:cytosol"/>
    <property type="evidence" value="ECO:0007669"/>
    <property type="project" value="TreeGrafter"/>
</dbReference>
<dbReference type="Pfam" id="PF05185">
    <property type="entry name" value="PRMT5"/>
    <property type="match status" value="1"/>
</dbReference>
<evidence type="ECO:0000256" key="1">
    <source>
        <dbReference type="ARBA" id="ARBA00022603"/>
    </source>
</evidence>
<dbReference type="InterPro" id="IPR035247">
    <property type="entry name" value="PRMT5_TIM"/>
</dbReference>
<name>A0A9P6HPP0_9AGAM</name>
<dbReference type="GO" id="GO:0006355">
    <property type="term" value="P:regulation of DNA-templated transcription"/>
    <property type="evidence" value="ECO:0007669"/>
    <property type="project" value="TreeGrafter"/>
</dbReference>
<comment type="similarity">
    <text evidence="4">Belongs to the class I-like SAM-binding methyltransferase superfamily.</text>
</comment>
<evidence type="ECO:0000256" key="2">
    <source>
        <dbReference type="ARBA" id="ARBA00022679"/>
    </source>
</evidence>
<evidence type="ECO:0000256" key="6">
    <source>
        <dbReference type="PIRSR" id="PIRSR015894-2"/>
    </source>
</evidence>
<dbReference type="Proteomes" id="UP000736335">
    <property type="component" value="Unassembled WGS sequence"/>
</dbReference>
<comment type="caution">
    <text evidence="11">The sequence shown here is derived from an EMBL/GenBank/DDBJ whole genome shotgun (WGS) entry which is preliminary data.</text>
</comment>
<evidence type="ECO:0000259" key="8">
    <source>
        <dbReference type="Pfam" id="PF05185"/>
    </source>
</evidence>
<evidence type="ECO:0000259" key="10">
    <source>
        <dbReference type="Pfam" id="PF17286"/>
    </source>
</evidence>
<reference evidence="11" key="2">
    <citation type="submission" date="2020-11" db="EMBL/GenBank/DDBJ databases">
        <authorList>
            <consortium name="DOE Joint Genome Institute"/>
            <person name="Kuo A."/>
            <person name="Miyauchi S."/>
            <person name="Kiss E."/>
            <person name="Drula E."/>
            <person name="Kohler A."/>
            <person name="Sanchez-Garcia M."/>
            <person name="Andreopoulos B."/>
            <person name="Barry K.W."/>
            <person name="Bonito G."/>
            <person name="Buee M."/>
            <person name="Carver A."/>
            <person name="Chen C."/>
            <person name="Cichocki N."/>
            <person name="Clum A."/>
            <person name="Culley D."/>
            <person name="Crous P.W."/>
            <person name="Fauchery L."/>
            <person name="Girlanda M."/>
            <person name="Hayes R."/>
            <person name="Keri Z."/>
            <person name="Labutti K."/>
            <person name="Lipzen A."/>
            <person name="Lombard V."/>
            <person name="Magnuson J."/>
            <person name="Maillard F."/>
            <person name="Morin E."/>
            <person name="Murat C."/>
            <person name="Nolan M."/>
            <person name="Ohm R."/>
            <person name="Pangilinan J."/>
            <person name="Pereira M."/>
            <person name="Perotto S."/>
            <person name="Peter M."/>
            <person name="Riley R."/>
            <person name="Sitrit Y."/>
            <person name="Stielow B."/>
            <person name="Szollosi G."/>
            <person name="Zifcakova L."/>
            <person name="Stursova M."/>
            <person name="Spatafora J.W."/>
            <person name="Tedersoo L."/>
            <person name="Vaario L.-M."/>
            <person name="Yamada A."/>
            <person name="Yan M."/>
            <person name="Wang P."/>
            <person name="Xu J."/>
            <person name="Bruns T."/>
            <person name="Baldrian P."/>
            <person name="Vilgalys R."/>
            <person name="Henrissat B."/>
            <person name="Grigoriev I.V."/>
            <person name="Hibbett D."/>
            <person name="Nagy L.G."/>
            <person name="Martin F.M."/>
        </authorList>
    </citation>
    <scope>NUCLEOTIDE SEQUENCE</scope>
    <source>
        <strain evidence="11">UH-Tt-Lm1</strain>
    </source>
</reference>
<feature type="binding site" evidence="6">
    <location>
        <begin position="387"/>
        <end position="388"/>
    </location>
    <ligand>
        <name>S-adenosyl-L-methionine</name>
        <dbReference type="ChEBI" id="CHEBI:59789"/>
    </ligand>
</feature>
<evidence type="ECO:0000256" key="7">
    <source>
        <dbReference type="PIRSR" id="PIRSR015894-3"/>
    </source>
</evidence>
<evidence type="ECO:0000256" key="5">
    <source>
        <dbReference type="PIRSR" id="PIRSR015894-1"/>
    </source>
</evidence>
<dbReference type="OrthoDB" id="1368803at2759"/>
<gene>
    <name evidence="11" type="ORF">BJ322DRAFT_999677</name>
</gene>
<organism evidence="11 12">
    <name type="scientific">Thelephora terrestris</name>
    <dbReference type="NCBI Taxonomy" id="56493"/>
    <lineage>
        <taxon>Eukaryota</taxon>
        <taxon>Fungi</taxon>
        <taxon>Dikarya</taxon>
        <taxon>Basidiomycota</taxon>
        <taxon>Agaricomycotina</taxon>
        <taxon>Agaricomycetes</taxon>
        <taxon>Thelephorales</taxon>
        <taxon>Thelephoraceae</taxon>
        <taxon>Thelephora</taxon>
    </lineage>
</organism>
<keyword evidence="12" id="KW-1185">Reference proteome</keyword>
<dbReference type="Pfam" id="PF17285">
    <property type="entry name" value="PRMT5_TIM"/>
    <property type="match status" value="1"/>
</dbReference>
<feature type="binding site" evidence="6">
    <location>
        <position position="378"/>
    </location>
    <ligand>
        <name>S-adenosyl-L-methionine</name>
        <dbReference type="ChEBI" id="CHEBI:59789"/>
    </ligand>
</feature>
<proteinExistence type="inferred from homology"/>
<dbReference type="Gene3D" id="3.40.50.150">
    <property type="entry name" value="Vaccinia Virus protein VP39"/>
    <property type="match status" value="1"/>
</dbReference>
<feature type="active site" description="Proton donor/acceptor" evidence="5">
    <location>
        <position position="485"/>
    </location>
</feature>
<keyword evidence="3 4" id="KW-0949">S-adenosyl-L-methionine</keyword>
<feature type="domain" description="PRMT5 oligomerisation" evidence="10">
    <location>
        <begin position="517"/>
        <end position="768"/>
    </location>
</feature>
<evidence type="ECO:0000256" key="3">
    <source>
        <dbReference type="ARBA" id="ARBA00022691"/>
    </source>
</evidence>
<dbReference type="PROSITE" id="PS51678">
    <property type="entry name" value="SAM_MT_PRMT"/>
    <property type="match status" value="1"/>
</dbReference>
<dbReference type="InterPro" id="IPR025799">
    <property type="entry name" value="Arg_MeTrfase"/>
</dbReference>
<feature type="domain" description="PRMT5 arginine-N-methyltransferase" evidence="8">
    <location>
        <begin position="352"/>
        <end position="514"/>
    </location>
</feature>
<dbReference type="EMBL" id="WIUZ02000002">
    <property type="protein sequence ID" value="KAF9791021.1"/>
    <property type="molecule type" value="Genomic_DNA"/>
</dbReference>